<reference evidence="2 3" key="1">
    <citation type="submission" date="2012-10" db="EMBL/GenBank/DDBJ databases">
        <title>Draft Genome Sequence of Paenibacillus popilliae ATCC 14706T.</title>
        <authorList>
            <person name="Iiyama K."/>
            <person name="Mori K."/>
            <person name="Mon H."/>
            <person name="Chieda Y."/>
            <person name="Lee J.M."/>
            <person name="Kusakabe T."/>
            <person name="Tashiro K."/>
            <person name="Asano S."/>
            <person name="Yasunaga-Aoki C."/>
            <person name="Shimizu S."/>
        </authorList>
    </citation>
    <scope>NUCLEOTIDE SEQUENCE [LARGE SCALE GENOMIC DNA]</scope>
    <source>
        <strain evidence="2 3">ATCC 14706</strain>
    </source>
</reference>
<protein>
    <submittedName>
        <fullName evidence="2">Predicted transcriptional regulator</fullName>
    </submittedName>
</protein>
<proteinExistence type="predicted"/>
<evidence type="ECO:0000313" key="1">
    <source>
        <dbReference type="EMBL" id="BAQ95615.1"/>
    </source>
</evidence>
<keyword evidence="3" id="KW-1185">Reference proteome</keyword>
<evidence type="ECO:0000313" key="2">
    <source>
        <dbReference type="EMBL" id="GAC41456.1"/>
    </source>
</evidence>
<dbReference type="EMBL" id="BALG01000032">
    <property type="protein sequence ID" value="GAC41456.1"/>
    <property type="molecule type" value="Genomic_DNA"/>
</dbReference>
<evidence type="ECO:0000313" key="3">
    <source>
        <dbReference type="Proteomes" id="UP000029453"/>
    </source>
</evidence>
<dbReference type="AlphaFoldDB" id="M9LMN6"/>
<geneLocation type="plasmid" evidence="1">
    <name>pPOP15.9</name>
</geneLocation>
<keyword evidence="1" id="KW-0614">Plasmid</keyword>
<dbReference type="EMBL" id="AB931111">
    <property type="protein sequence ID" value="BAQ95615.1"/>
    <property type="molecule type" value="Genomic_DNA"/>
</dbReference>
<gene>
    <name evidence="2" type="ORF">PPOP_0806</name>
</gene>
<sequence>MASGGYREGSGRKRLSDNSLKRVLSITMSADEWERIDKFIAQGFFESKSEYFRKLHEAQFRSRDSFKVPR</sequence>
<dbReference type="Proteomes" id="UP000029453">
    <property type="component" value="Unassembled WGS sequence"/>
</dbReference>
<organism evidence="2 3">
    <name type="scientific">Paenibacillus popilliae ATCC 14706</name>
    <dbReference type="NCBI Taxonomy" id="1212764"/>
    <lineage>
        <taxon>Bacteria</taxon>
        <taxon>Bacillati</taxon>
        <taxon>Bacillota</taxon>
        <taxon>Bacilli</taxon>
        <taxon>Bacillales</taxon>
        <taxon>Paenibacillaceae</taxon>
        <taxon>Paenibacillus</taxon>
    </lineage>
</organism>
<accession>M9LMN6</accession>
<reference evidence="1" key="2">
    <citation type="journal article" date="2015" name="Meta Gene">
        <title>Characterization of KfrA proteins encoded by a plasmid of Paenibacillus popilliae ATCC 14706(T).</title>
        <authorList>
            <person name="Iiyama K."/>
            <person name="Mon H."/>
            <person name="Mori K."/>
            <person name="Mitsudome T."/>
            <person name="Lee J.M."/>
            <person name="Kusakabe T."/>
            <person name="Tashiro K."/>
            <person name="Asano S."/>
            <person name="Yasunaga-Aoki C."/>
        </authorList>
    </citation>
    <scope>NUCLEOTIDE SEQUENCE</scope>
    <source>
        <strain evidence="1">ATCC 14706</strain>
        <plasmid evidence="1">pPOP15.9</plasmid>
    </source>
</reference>
<name>M9LMN6_PAEPP</name>